<feature type="domain" description="RCK C-terminal" evidence="8">
    <location>
        <begin position="207"/>
        <end position="291"/>
    </location>
</feature>
<feature type="transmembrane region" description="Helical" evidence="7">
    <location>
        <begin position="176"/>
        <end position="196"/>
    </location>
</feature>
<sequence>MYDAYLLFIVLILTLVMFVWGYYRYDTVALMSLLSLVFLGIIPSDQAFSGFSNPAVITVAAVMAITAAISQTGLIEFFLRIIMPILKKPILYIGLLCFTGAFLSAFMNNVGALALLMPLTVQSAINAKLSPSKILMPLSFATVLGGMTTKIGTPPNLLVSSYKFNITGSSFEMFDFLPVGLSVCFVCLIYIVFIGWRHIPARRKSEKQSEDLYQIHDYISEIKIPRNSPVSGMKRYQLENLIEGDFSILGLIRKKRKRLVIAADEELQAGDILIVEASHEDLNSLLLKGELDLVHGDIISPESLHGEDISIMEAVVTPGSRIEGRSWQQLRVRSTYQINLLAVARSGRNIKKRLNHVNLNAGDVVLVQGLTDSLQENIVHLGLVPLAERTINVGFKRNTILPLLLFLGGIIFTTTQMVSVSVCFAAVVVLMVMFNIMPMRRVYQSIDWSIIILLGALIPLGDALKSTGAADLIGQGILALAGTDYPALILVLLLIITMSLSDMMNNAATAVVMSPIATNIAYSMHMNVDAFLMAVAVGASCSFLTPISHQNNTLILGPGKYKFFDYLFLGFPVEIIVILTATPALIFFWL</sequence>
<feature type="transmembrane region" description="Helical" evidence="7">
    <location>
        <begin position="403"/>
        <end position="434"/>
    </location>
</feature>
<dbReference type="PANTHER" id="PTHR43652:SF2">
    <property type="entry name" value="BASIC AMINO ACID ANTIPORTER YFCC-RELATED"/>
    <property type="match status" value="1"/>
</dbReference>
<feature type="transmembrane region" description="Helical" evidence="7">
    <location>
        <begin position="476"/>
        <end position="500"/>
    </location>
</feature>
<evidence type="ECO:0000256" key="4">
    <source>
        <dbReference type="ARBA" id="ARBA00022737"/>
    </source>
</evidence>
<dbReference type="GO" id="GO:0006813">
    <property type="term" value="P:potassium ion transport"/>
    <property type="evidence" value="ECO:0007669"/>
    <property type="project" value="InterPro"/>
</dbReference>
<keyword evidence="3 7" id="KW-0812">Transmembrane</keyword>
<keyword evidence="4" id="KW-0677">Repeat</keyword>
<protein>
    <submittedName>
        <fullName evidence="9">SLC13 family permease</fullName>
    </submittedName>
</protein>
<dbReference type="EMBL" id="CP038254">
    <property type="protein sequence ID" value="QBR84375.1"/>
    <property type="molecule type" value="Genomic_DNA"/>
</dbReference>
<dbReference type="GO" id="GO:0005886">
    <property type="term" value="C:plasma membrane"/>
    <property type="evidence" value="ECO:0007669"/>
    <property type="project" value="TreeGrafter"/>
</dbReference>
<dbReference type="InterPro" id="IPR004680">
    <property type="entry name" value="Cit_transptr-like_dom"/>
</dbReference>
<feature type="domain" description="RCK C-terminal" evidence="8">
    <location>
        <begin position="299"/>
        <end position="384"/>
    </location>
</feature>
<dbReference type="GO" id="GO:0008324">
    <property type="term" value="F:monoatomic cation transmembrane transporter activity"/>
    <property type="evidence" value="ECO:0007669"/>
    <property type="project" value="InterPro"/>
</dbReference>
<dbReference type="InterPro" id="IPR036721">
    <property type="entry name" value="RCK_C_sf"/>
</dbReference>
<feature type="transmembrane region" description="Helical" evidence="7">
    <location>
        <begin position="55"/>
        <end position="79"/>
    </location>
</feature>
<comment type="subcellular location">
    <subcellularLocation>
        <location evidence="1">Membrane</location>
        <topology evidence="1">Multi-pass membrane protein</topology>
    </subcellularLocation>
</comment>
<dbReference type="InterPro" id="IPR051679">
    <property type="entry name" value="DASS-Related_Transporters"/>
</dbReference>
<feature type="transmembrane region" description="Helical" evidence="7">
    <location>
        <begin position="6"/>
        <end position="23"/>
    </location>
</feature>
<gene>
    <name evidence="9" type="ORF">E3983_08370</name>
</gene>
<evidence type="ECO:0000256" key="3">
    <source>
        <dbReference type="ARBA" id="ARBA00022692"/>
    </source>
</evidence>
<evidence type="ECO:0000313" key="10">
    <source>
        <dbReference type="Proteomes" id="UP000295517"/>
    </source>
</evidence>
<dbReference type="RefSeq" id="WP_135060622.1">
    <property type="nucleotide sequence ID" value="NZ_CP038254.1"/>
</dbReference>
<organism evidence="9 10">
    <name type="scientific">Legionella israelensis</name>
    <dbReference type="NCBI Taxonomy" id="454"/>
    <lineage>
        <taxon>Bacteria</taxon>
        <taxon>Pseudomonadati</taxon>
        <taxon>Pseudomonadota</taxon>
        <taxon>Gammaproteobacteria</taxon>
        <taxon>Legionellales</taxon>
        <taxon>Legionellaceae</taxon>
        <taxon>Legionella</taxon>
    </lineage>
</organism>
<dbReference type="PROSITE" id="PS51202">
    <property type="entry name" value="RCK_C"/>
    <property type="match status" value="2"/>
</dbReference>
<evidence type="ECO:0000256" key="6">
    <source>
        <dbReference type="ARBA" id="ARBA00023136"/>
    </source>
</evidence>
<feature type="transmembrane region" description="Helical" evidence="7">
    <location>
        <begin position="520"/>
        <end position="545"/>
    </location>
</feature>
<evidence type="ECO:0000256" key="5">
    <source>
        <dbReference type="ARBA" id="ARBA00022989"/>
    </source>
</evidence>
<dbReference type="CDD" id="cd01115">
    <property type="entry name" value="SLC13_permease"/>
    <property type="match status" value="1"/>
</dbReference>
<keyword evidence="2" id="KW-0813">Transport</keyword>
<evidence type="ECO:0000259" key="8">
    <source>
        <dbReference type="PROSITE" id="PS51202"/>
    </source>
</evidence>
<dbReference type="AlphaFoldDB" id="A0AAX1EHC9"/>
<evidence type="ECO:0000256" key="2">
    <source>
        <dbReference type="ARBA" id="ARBA00022448"/>
    </source>
</evidence>
<reference evidence="9 10" key="1">
    <citation type="submission" date="2019-03" db="EMBL/GenBank/DDBJ databases">
        <title>Diverse conjugative elements silence natural transformation in Legionella species.</title>
        <authorList>
            <person name="Durieux I."/>
            <person name="Ginevra C."/>
            <person name="Attaiech L."/>
            <person name="Picq K."/>
            <person name="Juan P.A."/>
            <person name="Jarraud S."/>
            <person name="Charpentier X."/>
        </authorList>
    </citation>
    <scope>NUCLEOTIDE SEQUENCE [LARGE SCALE GENOMIC DNA]</scope>
    <source>
        <strain evidence="9 10">HL-0427-4011</strain>
    </source>
</reference>
<proteinExistence type="predicted"/>
<keyword evidence="5 7" id="KW-1133">Transmembrane helix</keyword>
<dbReference type="PANTHER" id="PTHR43652">
    <property type="entry name" value="BASIC AMINO ACID ANTIPORTER YFCC-RELATED"/>
    <property type="match status" value="1"/>
</dbReference>
<feature type="transmembrane region" description="Helical" evidence="7">
    <location>
        <begin position="446"/>
        <end position="464"/>
    </location>
</feature>
<evidence type="ECO:0000313" key="9">
    <source>
        <dbReference type="EMBL" id="QBR84375.1"/>
    </source>
</evidence>
<feature type="transmembrane region" description="Helical" evidence="7">
    <location>
        <begin position="30"/>
        <end position="49"/>
    </location>
</feature>
<dbReference type="Gene3D" id="3.30.70.1450">
    <property type="entry name" value="Regulator of K+ conductance, C-terminal domain"/>
    <property type="match status" value="2"/>
</dbReference>
<feature type="transmembrane region" description="Helical" evidence="7">
    <location>
        <begin position="566"/>
        <end position="589"/>
    </location>
</feature>
<dbReference type="Pfam" id="PF02080">
    <property type="entry name" value="TrkA_C"/>
    <property type="match status" value="1"/>
</dbReference>
<keyword evidence="6 7" id="KW-0472">Membrane</keyword>
<dbReference type="SUPFAM" id="SSF116726">
    <property type="entry name" value="TrkA C-terminal domain-like"/>
    <property type="match status" value="2"/>
</dbReference>
<dbReference type="InterPro" id="IPR006037">
    <property type="entry name" value="RCK_C"/>
</dbReference>
<dbReference type="Pfam" id="PF03600">
    <property type="entry name" value="CitMHS"/>
    <property type="match status" value="1"/>
</dbReference>
<evidence type="ECO:0000256" key="7">
    <source>
        <dbReference type="SAM" id="Phobius"/>
    </source>
</evidence>
<accession>A0AAX1EHC9</accession>
<name>A0AAX1EHC9_9GAMM</name>
<feature type="transmembrane region" description="Helical" evidence="7">
    <location>
        <begin position="91"/>
        <end position="116"/>
    </location>
</feature>
<dbReference type="Proteomes" id="UP000295517">
    <property type="component" value="Chromosome"/>
</dbReference>
<evidence type="ECO:0000256" key="1">
    <source>
        <dbReference type="ARBA" id="ARBA00004141"/>
    </source>
</evidence>